<evidence type="ECO:0000313" key="7">
    <source>
        <dbReference type="Proteomes" id="UP000515976"/>
    </source>
</evidence>
<keyword evidence="4 6" id="KW-0067">ATP-binding</keyword>
<evidence type="ECO:0000256" key="4">
    <source>
        <dbReference type="ARBA" id="ARBA00022840"/>
    </source>
</evidence>
<keyword evidence="2" id="KW-0677">Repeat</keyword>
<protein>
    <submittedName>
        <fullName evidence="6">Sugar ABC transporter ATP-binding protein</fullName>
    </submittedName>
</protein>
<dbReference type="EMBL" id="CP060712">
    <property type="protein sequence ID" value="QNN49636.1"/>
    <property type="molecule type" value="Genomic_DNA"/>
</dbReference>
<dbReference type="PROSITE" id="PS00211">
    <property type="entry name" value="ABC_TRANSPORTER_1"/>
    <property type="match status" value="1"/>
</dbReference>
<reference evidence="6 7" key="1">
    <citation type="submission" date="2020-08" db="EMBL/GenBank/DDBJ databases">
        <title>Genome sequence of Phycicoccus endophyticus JCM 31784T.</title>
        <authorList>
            <person name="Hyun D.-W."/>
            <person name="Bae J.-W."/>
        </authorList>
    </citation>
    <scope>NUCLEOTIDE SEQUENCE [LARGE SCALE GENOMIC DNA]</scope>
    <source>
        <strain evidence="6 7">JCM 31784</strain>
    </source>
</reference>
<dbReference type="PROSITE" id="PS50893">
    <property type="entry name" value="ABC_TRANSPORTER_2"/>
    <property type="match status" value="2"/>
</dbReference>
<dbReference type="InterPro" id="IPR003439">
    <property type="entry name" value="ABC_transporter-like_ATP-bd"/>
</dbReference>
<name>A0A7G9R211_9MICO</name>
<evidence type="ECO:0000256" key="2">
    <source>
        <dbReference type="ARBA" id="ARBA00022737"/>
    </source>
</evidence>
<dbReference type="InterPro" id="IPR050107">
    <property type="entry name" value="ABC_carbohydrate_import_ATPase"/>
</dbReference>
<dbReference type="RefSeq" id="WP_166101822.1">
    <property type="nucleotide sequence ID" value="NZ_BMMY01000004.1"/>
</dbReference>
<dbReference type="InterPro" id="IPR017871">
    <property type="entry name" value="ABC_transporter-like_CS"/>
</dbReference>
<dbReference type="GO" id="GO:0016887">
    <property type="term" value="F:ATP hydrolysis activity"/>
    <property type="evidence" value="ECO:0007669"/>
    <property type="project" value="InterPro"/>
</dbReference>
<dbReference type="InterPro" id="IPR027417">
    <property type="entry name" value="P-loop_NTPase"/>
</dbReference>
<keyword evidence="7" id="KW-1185">Reference proteome</keyword>
<dbReference type="GO" id="GO:0005524">
    <property type="term" value="F:ATP binding"/>
    <property type="evidence" value="ECO:0007669"/>
    <property type="project" value="UniProtKB-KW"/>
</dbReference>
<dbReference type="KEGG" id="pei:H9L10_00440"/>
<keyword evidence="3" id="KW-0547">Nucleotide-binding</keyword>
<dbReference type="CDD" id="cd03216">
    <property type="entry name" value="ABC_Carb_Monos_I"/>
    <property type="match status" value="1"/>
</dbReference>
<evidence type="ECO:0000256" key="3">
    <source>
        <dbReference type="ARBA" id="ARBA00022741"/>
    </source>
</evidence>
<feature type="domain" description="ABC transporter" evidence="5">
    <location>
        <begin position="259"/>
        <end position="496"/>
    </location>
</feature>
<dbReference type="CDD" id="cd03215">
    <property type="entry name" value="ABC_Carb_Monos_II"/>
    <property type="match status" value="1"/>
</dbReference>
<dbReference type="Proteomes" id="UP000515976">
    <property type="component" value="Chromosome"/>
</dbReference>
<dbReference type="InterPro" id="IPR003593">
    <property type="entry name" value="AAA+_ATPase"/>
</dbReference>
<sequence length="497" mass="52268">MPETALGARGVTKSFPGVRALDDVTLACAPGRVHALLGENGAGKSTLVRILTGDESPDAGTVVVADRETRLGAPREALGLGIVPVYQELTVLPEMSVLDNVLLGQERSRRGLLDRGAQRELARAALARVSLEDLPLGTRTGELSLANQQLVEIARAIARRSSVLILDEPSAVLSGDKLQALHDVVRAIAAEGTAVVYITHLLEEVPALADDLTVLRDGKVVSSGPATDYTTDRIVREMVGRQVDQVFPDPAPPAGEVVLRVSDLVPVGSSAPPAHLEVRAGEIVGLAGLVGAGRSRFLRTLAGARGRSQGGVDVGGRRVRGSLTGAIAAGVALVPEERKRDGLVLDLTAAQNITLTDLRQVSSAGLVRTARENAAFDEERERLGIKASGPGQPTRQLSGGNQQKIAIAKWLRVSPRVLLLDEPTRGVDIGAKSEIYRIVRELAASGMAIVIASSELAEVIGLAHRVLVFRDGAVVGEVHRDPDSAERIMHLALGTAS</sequence>
<evidence type="ECO:0000259" key="5">
    <source>
        <dbReference type="PROSITE" id="PS50893"/>
    </source>
</evidence>
<dbReference type="AlphaFoldDB" id="A0A7G9R211"/>
<keyword evidence="1" id="KW-0813">Transport</keyword>
<evidence type="ECO:0000313" key="6">
    <source>
        <dbReference type="EMBL" id="QNN49636.1"/>
    </source>
</evidence>
<dbReference type="PANTHER" id="PTHR43790">
    <property type="entry name" value="CARBOHYDRATE TRANSPORT ATP-BINDING PROTEIN MG119-RELATED"/>
    <property type="match status" value="1"/>
</dbReference>
<feature type="domain" description="ABC transporter" evidence="5">
    <location>
        <begin position="6"/>
        <end position="242"/>
    </location>
</feature>
<gene>
    <name evidence="6" type="ORF">H9L10_00440</name>
</gene>
<proteinExistence type="predicted"/>
<dbReference type="SMART" id="SM00382">
    <property type="entry name" value="AAA"/>
    <property type="match status" value="2"/>
</dbReference>
<dbReference type="SUPFAM" id="SSF52540">
    <property type="entry name" value="P-loop containing nucleoside triphosphate hydrolases"/>
    <property type="match status" value="2"/>
</dbReference>
<accession>A0A7G9R211</accession>
<dbReference type="Gene3D" id="3.40.50.300">
    <property type="entry name" value="P-loop containing nucleotide triphosphate hydrolases"/>
    <property type="match status" value="2"/>
</dbReference>
<dbReference type="PANTHER" id="PTHR43790:SF9">
    <property type="entry name" value="GALACTOFURANOSE TRANSPORTER ATP-BINDING PROTEIN YTFR"/>
    <property type="match status" value="1"/>
</dbReference>
<evidence type="ECO:0000256" key="1">
    <source>
        <dbReference type="ARBA" id="ARBA00022448"/>
    </source>
</evidence>
<organism evidence="6 7">
    <name type="scientific">Phycicoccus endophyticus</name>
    <dbReference type="NCBI Taxonomy" id="1690220"/>
    <lineage>
        <taxon>Bacteria</taxon>
        <taxon>Bacillati</taxon>
        <taxon>Actinomycetota</taxon>
        <taxon>Actinomycetes</taxon>
        <taxon>Micrococcales</taxon>
        <taxon>Intrasporangiaceae</taxon>
        <taxon>Phycicoccus</taxon>
    </lineage>
</organism>
<dbReference type="Pfam" id="PF00005">
    <property type="entry name" value="ABC_tran"/>
    <property type="match status" value="2"/>
</dbReference>